<accession>A0A242N975</accession>
<dbReference type="EMBL" id="NBTY01000014">
    <property type="protein sequence ID" value="OTP80191.1"/>
    <property type="molecule type" value="Genomic_DNA"/>
</dbReference>
<evidence type="ECO:0000259" key="1">
    <source>
        <dbReference type="Pfam" id="PF13592"/>
    </source>
</evidence>
<dbReference type="AlphaFoldDB" id="A0A242N975"/>
<name>A0A242N975_CABSO</name>
<organism evidence="3 4">
    <name type="scientific">Caballeronia sordidicola</name>
    <name type="common">Burkholderia sordidicola</name>
    <dbReference type="NCBI Taxonomy" id="196367"/>
    <lineage>
        <taxon>Bacteria</taxon>
        <taxon>Pseudomonadati</taxon>
        <taxon>Pseudomonadota</taxon>
        <taxon>Betaproteobacteria</taxon>
        <taxon>Burkholderiales</taxon>
        <taxon>Burkholderiaceae</taxon>
        <taxon>Caballeronia</taxon>
    </lineage>
</organism>
<reference evidence="3 4" key="1">
    <citation type="submission" date="2017-03" db="EMBL/GenBank/DDBJ databases">
        <title>Genome analysis of strain PAMC 26510.</title>
        <authorList>
            <person name="Oh H.-M."/>
            <person name="Yang J.-A."/>
        </authorList>
    </citation>
    <scope>NUCLEOTIDE SEQUENCE [LARGE SCALE GENOMIC DNA]</scope>
    <source>
        <strain evidence="3 4">PAMC 26510</strain>
    </source>
</reference>
<feature type="domain" description="Winged helix-turn helix" evidence="1">
    <location>
        <begin position="24"/>
        <end position="60"/>
    </location>
</feature>
<evidence type="ECO:0000313" key="2">
    <source>
        <dbReference type="EMBL" id="OTP76431.1"/>
    </source>
</evidence>
<evidence type="ECO:0000313" key="3">
    <source>
        <dbReference type="EMBL" id="OTP80191.1"/>
    </source>
</evidence>
<gene>
    <name evidence="3" type="ORF">PAMC26510_03565</name>
    <name evidence="2" type="ORF">PAMC26577_11105</name>
</gene>
<dbReference type="Proteomes" id="UP000195221">
    <property type="component" value="Unassembled WGS sequence"/>
</dbReference>
<evidence type="ECO:0000313" key="4">
    <source>
        <dbReference type="Proteomes" id="UP000194546"/>
    </source>
</evidence>
<dbReference type="Pfam" id="PF13592">
    <property type="entry name" value="HTH_33"/>
    <property type="match status" value="1"/>
</dbReference>
<proteinExistence type="predicted"/>
<comment type="caution">
    <text evidence="3">The sequence shown here is derived from an EMBL/GenBank/DDBJ whole genome shotgun (WGS) entry which is preliminary data.</text>
</comment>
<dbReference type="EMBL" id="NBTZ01000037">
    <property type="protein sequence ID" value="OTP76431.1"/>
    <property type="molecule type" value="Genomic_DNA"/>
</dbReference>
<dbReference type="InterPro" id="IPR025959">
    <property type="entry name" value="Winged_HTH_dom"/>
</dbReference>
<sequence length="68" mass="7649">MSPEAFNWIAAALQGEPQAYGFPGARWTSGTLGQLIERQFGVKYSRVYVRQIVLNLGLGPRLGRRLRE</sequence>
<evidence type="ECO:0000313" key="5">
    <source>
        <dbReference type="Proteomes" id="UP000195221"/>
    </source>
</evidence>
<protein>
    <recommendedName>
        <fullName evidence="1">Winged helix-turn helix domain-containing protein</fullName>
    </recommendedName>
</protein>
<dbReference type="Proteomes" id="UP000194546">
    <property type="component" value="Unassembled WGS sequence"/>
</dbReference>
<reference evidence="2 5" key="2">
    <citation type="submission" date="2017-03" db="EMBL/GenBank/DDBJ databases">
        <title>Genome analysis of strain PAMC 26577.</title>
        <authorList>
            <person name="Oh H.-M."/>
            <person name="Yang J.-A."/>
        </authorList>
    </citation>
    <scope>NUCLEOTIDE SEQUENCE [LARGE SCALE GENOMIC DNA]</scope>
    <source>
        <strain evidence="2 5">PAMC 26577</strain>
    </source>
</reference>